<gene>
    <name evidence="2" type="ORF">ONZ51_g3008</name>
</gene>
<protein>
    <submittedName>
        <fullName evidence="2">Uncharacterized protein</fullName>
    </submittedName>
</protein>
<proteinExistence type="predicted"/>
<feature type="compositionally biased region" description="Basic and acidic residues" evidence="1">
    <location>
        <begin position="177"/>
        <end position="195"/>
    </location>
</feature>
<comment type="caution">
    <text evidence="2">The sequence shown here is derived from an EMBL/GenBank/DDBJ whole genome shotgun (WGS) entry which is preliminary data.</text>
</comment>
<feature type="compositionally biased region" description="Basic residues" evidence="1">
    <location>
        <begin position="228"/>
        <end position="237"/>
    </location>
</feature>
<feature type="region of interest" description="Disordered" evidence="1">
    <location>
        <begin position="298"/>
        <end position="374"/>
    </location>
</feature>
<feature type="compositionally biased region" description="Polar residues" evidence="1">
    <location>
        <begin position="359"/>
        <end position="374"/>
    </location>
</feature>
<feature type="compositionally biased region" description="Acidic residues" evidence="1">
    <location>
        <begin position="196"/>
        <end position="210"/>
    </location>
</feature>
<feature type="region of interest" description="Disordered" evidence="1">
    <location>
        <begin position="1"/>
        <end position="119"/>
    </location>
</feature>
<feature type="compositionally biased region" description="Basic and acidic residues" evidence="1">
    <location>
        <begin position="298"/>
        <end position="313"/>
    </location>
</feature>
<feature type="compositionally biased region" description="Basic and acidic residues" evidence="1">
    <location>
        <begin position="29"/>
        <end position="45"/>
    </location>
</feature>
<evidence type="ECO:0000313" key="2">
    <source>
        <dbReference type="EMBL" id="KAJ8489272.1"/>
    </source>
</evidence>
<dbReference type="AlphaFoldDB" id="A0AAD7XDE2"/>
<keyword evidence="3" id="KW-1185">Reference proteome</keyword>
<feature type="compositionally biased region" description="Basic and acidic residues" evidence="1">
    <location>
        <begin position="92"/>
        <end position="103"/>
    </location>
</feature>
<dbReference type="EMBL" id="JAPEVG010000051">
    <property type="protein sequence ID" value="KAJ8489272.1"/>
    <property type="molecule type" value="Genomic_DNA"/>
</dbReference>
<name>A0AAD7XDE2_9APHY</name>
<feature type="compositionally biased region" description="Basic and acidic residues" evidence="1">
    <location>
        <begin position="211"/>
        <end position="222"/>
    </location>
</feature>
<feature type="compositionally biased region" description="Acidic residues" evidence="1">
    <location>
        <begin position="70"/>
        <end position="84"/>
    </location>
</feature>
<reference evidence="2" key="1">
    <citation type="submission" date="2022-11" db="EMBL/GenBank/DDBJ databases">
        <title>Genome Sequence of Cubamyces cubensis.</title>
        <authorList>
            <person name="Buettner E."/>
        </authorList>
    </citation>
    <scope>NUCLEOTIDE SEQUENCE</scope>
    <source>
        <strain evidence="2">MPL-01</strain>
    </source>
</reference>
<evidence type="ECO:0000313" key="3">
    <source>
        <dbReference type="Proteomes" id="UP001215151"/>
    </source>
</evidence>
<evidence type="ECO:0000256" key="1">
    <source>
        <dbReference type="SAM" id="MobiDB-lite"/>
    </source>
</evidence>
<feature type="compositionally biased region" description="Acidic residues" evidence="1">
    <location>
        <begin position="315"/>
        <end position="346"/>
    </location>
</feature>
<feature type="region of interest" description="Disordered" evidence="1">
    <location>
        <begin position="175"/>
        <end position="246"/>
    </location>
</feature>
<organism evidence="2 3">
    <name type="scientific">Trametes cubensis</name>
    <dbReference type="NCBI Taxonomy" id="1111947"/>
    <lineage>
        <taxon>Eukaryota</taxon>
        <taxon>Fungi</taxon>
        <taxon>Dikarya</taxon>
        <taxon>Basidiomycota</taxon>
        <taxon>Agaricomycotina</taxon>
        <taxon>Agaricomycetes</taxon>
        <taxon>Polyporales</taxon>
        <taxon>Polyporaceae</taxon>
        <taxon>Trametes</taxon>
    </lineage>
</organism>
<sequence length="374" mass="41734">MNPRRRSTVHDLAALRLHRDGTRVPNVDATDRPSRRAKYAVRDARGNWIAQDAGGLGNVKQRRSASHPDGDEELDGDEEDEAAADEVSPPPPRDKGKGKAREDEASEGEDLNPRARKRRRFDEDFSYLASHSSSALAQPTLDEDHSVLGEAKVPSALPVPSSDLLKCLHYFARRSRSHDAQSEDLNNHEPQHSSGEEEGEPSDEEVEELMNEDHVEEQRVGDGSHNSTRGRRKKGSRQSRPMQKDMYKIFDGSALMAIGMLFQEHVAEMVKPRVPEGWEEEMALVEREVKAEVARVRNAKRMRDARNSVKGTEEQLQDDVEPDVESEEDESSDETESDSGDQDEDLAEKPTARNVALKQHSSIAGTGSSDESEN</sequence>
<accession>A0AAD7XDE2</accession>
<dbReference type="Proteomes" id="UP001215151">
    <property type="component" value="Unassembled WGS sequence"/>
</dbReference>